<evidence type="ECO:0000259" key="6">
    <source>
        <dbReference type="Pfam" id="PF07980"/>
    </source>
</evidence>
<evidence type="ECO:0000256" key="3">
    <source>
        <dbReference type="ARBA" id="ARBA00022729"/>
    </source>
</evidence>
<evidence type="ECO:0000256" key="5">
    <source>
        <dbReference type="ARBA" id="ARBA00023237"/>
    </source>
</evidence>
<dbReference type="InterPro" id="IPR033985">
    <property type="entry name" value="SusD-like_N"/>
</dbReference>
<dbReference type="InterPro" id="IPR012944">
    <property type="entry name" value="SusD_RagB_dom"/>
</dbReference>
<keyword evidence="9" id="KW-1185">Reference proteome</keyword>
<comment type="caution">
    <text evidence="8">The sequence shown here is derived from an EMBL/GenBank/DDBJ whole genome shotgun (WGS) entry which is preliminary data.</text>
</comment>
<reference evidence="9" key="1">
    <citation type="journal article" date="2019" name="Int. J. Syst. Evol. Microbiol.">
        <title>The Global Catalogue of Microorganisms (GCM) 10K type strain sequencing project: providing services to taxonomists for standard genome sequencing and annotation.</title>
        <authorList>
            <consortium name="The Broad Institute Genomics Platform"/>
            <consortium name="The Broad Institute Genome Sequencing Center for Infectious Disease"/>
            <person name="Wu L."/>
            <person name="Ma J."/>
        </authorList>
    </citation>
    <scope>NUCLEOTIDE SEQUENCE [LARGE SCALE GENOMIC DNA]</scope>
    <source>
        <strain evidence="9">CGMCC 1.15287</strain>
    </source>
</reference>
<dbReference type="Pfam" id="PF14322">
    <property type="entry name" value="SusD-like_3"/>
    <property type="match status" value="1"/>
</dbReference>
<organism evidence="8 9">
    <name type="scientific">Pedobacter zeae</name>
    <dbReference type="NCBI Taxonomy" id="1737356"/>
    <lineage>
        <taxon>Bacteria</taxon>
        <taxon>Pseudomonadati</taxon>
        <taxon>Bacteroidota</taxon>
        <taxon>Sphingobacteriia</taxon>
        <taxon>Sphingobacteriales</taxon>
        <taxon>Sphingobacteriaceae</taxon>
        <taxon>Pedobacter</taxon>
    </lineage>
</organism>
<comment type="similarity">
    <text evidence="2">Belongs to the SusD family.</text>
</comment>
<dbReference type="Gene3D" id="1.25.40.390">
    <property type="match status" value="2"/>
</dbReference>
<sequence length="473" mass="53051">MLISDLFDMKQSYKFFFIGVVALFATGCEKYVDIKTQGNLVPNQAINYRYLLNTPANFEQNTNLGDFASDELNIVDAAQINGLTGGLNYGYYINSYTWKSVIFPIGTNYEQDDNWNRLYSNILYCNTIIQELPEANGTDAEKAEMIAEAKVHRADAYLALVNTYAKPYQAGSAATDLGVPLILKQTMSQSLNRASLQVVYNQIIEDLTSAIPALPNSQAYNTLPSKASAYGELARCYLYMNDYANANKYADMALALRSTLNDLGALSSVSSANYPRRITDPEILLSKLAAGNALSFSPTAYRLSDEILSLLGTADQRYQLLTVPASTISSTLTGRYSYREARIGETRNVGPNVPEMMLIKAEYFARNNDAANAMLWVNNLRIKRFKPADYVALTASSPADALVKVIEERRREFIGRMLRWWDMRRLKSETAFQRTYTRTVNGTTYTLAPNSERYVFPIAEFLTNLNPELEKNP</sequence>
<evidence type="ECO:0000256" key="1">
    <source>
        <dbReference type="ARBA" id="ARBA00004442"/>
    </source>
</evidence>
<evidence type="ECO:0000256" key="4">
    <source>
        <dbReference type="ARBA" id="ARBA00023136"/>
    </source>
</evidence>
<proteinExistence type="inferred from homology"/>
<gene>
    <name evidence="8" type="ORF">GCM10007422_12000</name>
</gene>
<dbReference type="EMBL" id="BMHZ01000001">
    <property type="protein sequence ID" value="GGG99263.1"/>
    <property type="molecule type" value="Genomic_DNA"/>
</dbReference>
<dbReference type="InterPro" id="IPR011990">
    <property type="entry name" value="TPR-like_helical_dom_sf"/>
</dbReference>
<dbReference type="Pfam" id="PF07980">
    <property type="entry name" value="SusD_RagB"/>
    <property type="match status" value="1"/>
</dbReference>
<evidence type="ECO:0000313" key="9">
    <source>
        <dbReference type="Proteomes" id="UP000642938"/>
    </source>
</evidence>
<dbReference type="Proteomes" id="UP000642938">
    <property type="component" value="Unassembled WGS sequence"/>
</dbReference>
<dbReference type="SUPFAM" id="SSF48452">
    <property type="entry name" value="TPR-like"/>
    <property type="match status" value="1"/>
</dbReference>
<feature type="domain" description="SusD-like N-terminal" evidence="7">
    <location>
        <begin position="94"/>
        <end position="238"/>
    </location>
</feature>
<keyword evidence="3" id="KW-0732">Signal</keyword>
<accession>A0ABQ1XPG3</accession>
<evidence type="ECO:0000313" key="8">
    <source>
        <dbReference type="EMBL" id="GGG99263.1"/>
    </source>
</evidence>
<keyword evidence="5" id="KW-0998">Cell outer membrane</keyword>
<protein>
    <submittedName>
        <fullName evidence="8">Membrane protein</fullName>
    </submittedName>
</protein>
<evidence type="ECO:0000256" key="2">
    <source>
        <dbReference type="ARBA" id="ARBA00006275"/>
    </source>
</evidence>
<comment type="subcellular location">
    <subcellularLocation>
        <location evidence="1">Cell outer membrane</location>
    </subcellularLocation>
</comment>
<evidence type="ECO:0000259" key="7">
    <source>
        <dbReference type="Pfam" id="PF14322"/>
    </source>
</evidence>
<name>A0ABQ1XPG3_9SPHI</name>
<feature type="domain" description="RagB/SusD" evidence="6">
    <location>
        <begin position="355"/>
        <end position="473"/>
    </location>
</feature>
<keyword evidence="4" id="KW-0472">Membrane</keyword>